<dbReference type="Gene3D" id="1.10.10.10">
    <property type="entry name" value="Winged helix-like DNA-binding domain superfamily/Winged helix DNA-binding domain"/>
    <property type="match status" value="1"/>
</dbReference>
<dbReference type="STRING" id="1230454.C461_01082"/>
<dbReference type="SMART" id="SM00346">
    <property type="entry name" value="HTH_ICLR"/>
    <property type="match status" value="1"/>
</dbReference>
<dbReference type="InterPro" id="IPR050707">
    <property type="entry name" value="HTH_MetabolicPath_Reg"/>
</dbReference>
<dbReference type="OrthoDB" id="14763at2157"/>
<evidence type="ECO:0000256" key="2">
    <source>
        <dbReference type="ARBA" id="ARBA00023125"/>
    </source>
</evidence>
<dbReference type="GO" id="GO:0003677">
    <property type="term" value="F:DNA binding"/>
    <property type="evidence" value="ECO:0007669"/>
    <property type="project" value="UniProtKB-KW"/>
</dbReference>
<evidence type="ECO:0000256" key="1">
    <source>
        <dbReference type="ARBA" id="ARBA00023015"/>
    </source>
</evidence>
<dbReference type="RefSeq" id="WP_007997860.1">
    <property type="nucleotide sequence ID" value="NZ_AOJI01000003.1"/>
</dbReference>
<gene>
    <name evidence="6" type="ORF">C461_01082</name>
</gene>
<dbReference type="AlphaFoldDB" id="M0PLN4"/>
<sequence>MTDTSDRSRVKAVETTLDIVQFLHQAGSASIDAVADGVGIGTSTAHRHLTTLHERGYIVRDGNEYALSLRFLTHGGRRRETLPANELIHRKVRQLSEETSERVQFITEEHGERVYMYTHAGPDAVKTDATIGKRGPLHVSAAGKAILANLPADRRKQILDGTAAPETAEREALDAELETVRDRGYAFNDEESTVGLRAVGVPIRHGSDTVLGAISVSGPANRLTGDYFHEELPNLLLGTVNEIELNIEYL</sequence>
<dbReference type="Proteomes" id="UP000011575">
    <property type="component" value="Unassembled WGS sequence"/>
</dbReference>
<dbReference type="Gene3D" id="3.30.450.40">
    <property type="match status" value="1"/>
</dbReference>
<evidence type="ECO:0000313" key="6">
    <source>
        <dbReference type="EMBL" id="EMA70524.1"/>
    </source>
</evidence>
<keyword evidence="2" id="KW-0238">DNA-binding</keyword>
<evidence type="ECO:0000259" key="5">
    <source>
        <dbReference type="PROSITE" id="PS51078"/>
    </source>
</evidence>
<comment type="caution">
    <text evidence="6">The sequence shown here is derived from an EMBL/GenBank/DDBJ whole genome shotgun (WGS) entry which is preliminary data.</text>
</comment>
<dbReference type="SUPFAM" id="SSF46785">
    <property type="entry name" value="Winged helix' DNA-binding domain"/>
    <property type="match status" value="1"/>
</dbReference>
<organism evidence="6 7">
    <name type="scientific">Halorubrum aidingense JCM 13560</name>
    <dbReference type="NCBI Taxonomy" id="1230454"/>
    <lineage>
        <taxon>Archaea</taxon>
        <taxon>Methanobacteriati</taxon>
        <taxon>Methanobacteriota</taxon>
        <taxon>Stenosarchaea group</taxon>
        <taxon>Halobacteria</taxon>
        <taxon>Halobacteriales</taxon>
        <taxon>Haloferacaceae</taxon>
        <taxon>Halorubrum</taxon>
    </lineage>
</organism>
<dbReference type="GO" id="GO:0045892">
    <property type="term" value="P:negative regulation of DNA-templated transcription"/>
    <property type="evidence" value="ECO:0007669"/>
    <property type="project" value="TreeGrafter"/>
</dbReference>
<dbReference type="InterPro" id="IPR036388">
    <property type="entry name" value="WH-like_DNA-bd_sf"/>
</dbReference>
<dbReference type="GO" id="GO:0003700">
    <property type="term" value="F:DNA-binding transcription factor activity"/>
    <property type="evidence" value="ECO:0007669"/>
    <property type="project" value="TreeGrafter"/>
</dbReference>
<dbReference type="PANTHER" id="PTHR30136:SF35">
    <property type="entry name" value="HTH-TYPE TRANSCRIPTIONAL REGULATOR RV1719"/>
    <property type="match status" value="1"/>
</dbReference>
<reference evidence="6 7" key="1">
    <citation type="journal article" date="2014" name="PLoS Genet.">
        <title>Phylogenetically driven sequencing of extremely halophilic archaea reveals strategies for static and dynamic osmo-response.</title>
        <authorList>
            <person name="Becker E.A."/>
            <person name="Seitzer P.M."/>
            <person name="Tritt A."/>
            <person name="Larsen D."/>
            <person name="Krusor M."/>
            <person name="Yao A.I."/>
            <person name="Wu D."/>
            <person name="Madern D."/>
            <person name="Eisen J.A."/>
            <person name="Darling A.E."/>
            <person name="Facciotti M.T."/>
        </authorList>
    </citation>
    <scope>NUCLEOTIDE SEQUENCE [LARGE SCALE GENOMIC DNA]</scope>
    <source>
        <strain evidence="6 7">JCM 13560</strain>
    </source>
</reference>
<dbReference type="InterPro" id="IPR005471">
    <property type="entry name" value="Tscrpt_reg_IclR_N"/>
</dbReference>
<evidence type="ECO:0000313" key="7">
    <source>
        <dbReference type="Proteomes" id="UP000011575"/>
    </source>
</evidence>
<dbReference type="PANTHER" id="PTHR30136">
    <property type="entry name" value="HELIX-TURN-HELIX TRANSCRIPTIONAL REGULATOR, ICLR FAMILY"/>
    <property type="match status" value="1"/>
</dbReference>
<proteinExistence type="predicted"/>
<dbReference type="Pfam" id="PF09339">
    <property type="entry name" value="HTH_IclR"/>
    <property type="match status" value="1"/>
</dbReference>
<dbReference type="PATRIC" id="fig|1230454.4.peg.227"/>
<keyword evidence="7" id="KW-1185">Reference proteome</keyword>
<dbReference type="PROSITE" id="PS51077">
    <property type="entry name" value="HTH_ICLR"/>
    <property type="match status" value="1"/>
</dbReference>
<dbReference type="SUPFAM" id="SSF55781">
    <property type="entry name" value="GAF domain-like"/>
    <property type="match status" value="1"/>
</dbReference>
<keyword evidence="3" id="KW-0804">Transcription</keyword>
<accession>M0PLN4</accession>
<dbReference type="InterPro" id="IPR029016">
    <property type="entry name" value="GAF-like_dom_sf"/>
</dbReference>
<evidence type="ECO:0000259" key="4">
    <source>
        <dbReference type="PROSITE" id="PS51077"/>
    </source>
</evidence>
<evidence type="ECO:0000256" key="3">
    <source>
        <dbReference type="ARBA" id="ARBA00023163"/>
    </source>
</evidence>
<dbReference type="InterPro" id="IPR036390">
    <property type="entry name" value="WH_DNA-bd_sf"/>
</dbReference>
<dbReference type="EMBL" id="AOJI01000003">
    <property type="protein sequence ID" value="EMA70524.1"/>
    <property type="molecule type" value="Genomic_DNA"/>
</dbReference>
<keyword evidence="1" id="KW-0805">Transcription regulation</keyword>
<dbReference type="PROSITE" id="PS51078">
    <property type="entry name" value="ICLR_ED"/>
    <property type="match status" value="1"/>
</dbReference>
<dbReference type="Pfam" id="PF01614">
    <property type="entry name" value="IclR_C"/>
    <property type="match status" value="1"/>
</dbReference>
<name>M0PLN4_9EURY</name>
<feature type="domain" description="HTH iclR-type" evidence="4">
    <location>
        <begin position="10"/>
        <end position="69"/>
    </location>
</feature>
<protein>
    <submittedName>
        <fullName evidence="6">IclR family transcriptional regulator</fullName>
    </submittedName>
</protein>
<dbReference type="InterPro" id="IPR014757">
    <property type="entry name" value="Tscrpt_reg_IclR_C"/>
</dbReference>
<feature type="domain" description="IclR-ED" evidence="5">
    <location>
        <begin position="70"/>
        <end position="249"/>
    </location>
</feature>